<organism evidence="2 3">
    <name type="scientific">Dyella acidiphila</name>
    <dbReference type="NCBI Taxonomy" id="2775866"/>
    <lineage>
        <taxon>Bacteria</taxon>
        <taxon>Pseudomonadati</taxon>
        <taxon>Pseudomonadota</taxon>
        <taxon>Gammaproteobacteria</taxon>
        <taxon>Lysobacterales</taxon>
        <taxon>Rhodanobacteraceae</taxon>
        <taxon>Dyella</taxon>
    </lineage>
</organism>
<gene>
    <name evidence="2" type="ORF">IGX34_18355</name>
</gene>
<dbReference type="Proteomes" id="UP000651010">
    <property type="component" value="Unassembled WGS sequence"/>
</dbReference>
<keyword evidence="3" id="KW-1185">Reference proteome</keyword>
<comment type="caution">
    <text evidence="2">The sequence shown here is derived from an EMBL/GenBank/DDBJ whole genome shotgun (WGS) entry which is preliminary data.</text>
</comment>
<keyword evidence="1" id="KW-0812">Transmembrane</keyword>
<keyword evidence="1" id="KW-1133">Transmembrane helix</keyword>
<accession>A0ABR9GEA1</accession>
<evidence type="ECO:0000313" key="2">
    <source>
        <dbReference type="EMBL" id="MBE1162352.1"/>
    </source>
</evidence>
<protein>
    <recommendedName>
        <fullName evidence="4">PH domain-containing protein</fullName>
    </recommendedName>
</protein>
<evidence type="ECO:0008006" key="4">
    <source>
        <dbReference type="Google" id="ProtNLM"/>
    </source>
</evidence>
<evidence type="ECO:0000313" key="3">
    <source>
        <dbReference type="Proteomes" id="UP000651010"/>
    </source>
</evidence>
<proteinExistence type="predicted"/>
<reference evidence="2 3" key="1">
    <citation type="submission" date="2020-09" db="EMBL/GenBank/DDBJ databases">
        <title>Dyella sp. 7MK23 isolated from forest soil.</title>
        <authorList>
            <person name="Fu J."/>
        </authorList>
    </citation>
    <scope>NUCLEOTIDE SEQUENCE [LARGE SCALE GENOMIC DNA]</scope>
    <source>
        <strain evidence="2 3">7MK23</strain>
    </source>
</reference>
<feature type="transmembrane region" description="Helical" evidence="1">
    <location>
        <begin position="41"/>
        <end position="63"/>
    </location>
</feature>
<dbReference type="RefSeq" id="WP_192557198.1">
    <property type="nucleotide sequence ID" value="NZ_JACZZA010000013.1"/>
</dbReference>
<sequence>MSVASRNRFKFKGFIPGFVALMLFAGLWIFFACVIPKAGGGLGGVVFCLGVAVLLLALGRVFLIGKLDLVMDDQGVARFLGGKEIQSIPWANVQRIVAYPVRAAGASRNVTAYNILALPSSAARSKTRKIYFNDQSTDLTALLDCLNFYAAKHGLKVELALKDGVG</sequence>
<feature type="transmembrane region" description="Helical" evidence="1">
    <location>
        <begin position="14"/>
        <end position="35"/>
    </location>
</feature>
<dbReference type="EMBL" id="JACZZA010000013">
    <property type="protein sequence ID" value="MBE1162352.1"/>
    <property type="molecule type" value="Genomic_DNA"/>
</dbReference>
<evidence type="ECO:0000256" key="1">
    <source>
        <dbReference type="SAM" id="Phobius"/>
    </source>
</evidence>
<name>A0ABR9GEA1_9GAMM</name>
<dbReference type="PROSITE" id="PS51257">
    <property type="entry name" value="PROKAR_LIPOPROTEIN"/>
    <property type="match status" value="1"/>
</dbReference>
<keyword evidence="1" id="KW-0472">Membrane</keyword>